<dbReference type="InterPro" id="IPR005331">
    <property type="entry name" value="Sulfotransferase"/>
</dbReference>
<evidence type="ECO:0000313" key="3">
    <source>
        <dbReference type="WBParaSite" id="MBELARI_LOCUS18869"/>
    </source>
</evidence>
<dbReference type="WBParaSite" id="MBELARI_LOCUS18869">
    <property type="protein sequence ID" value="MBELARI_LOCUS18869"/>
    <property type="gene ID" value="MBELARI_LOCUS18869"/>
</dbReference>
<dbReference type="Proteomes" id="UP000887575">
    <property type="component" value="Unassembled WGS sequence"/>
</dbReference>
<sequence length="311" mass="36559">MRYPKEVIFCLLLFFGLVATQRNHWRNTKIQWRIVDEQTGNTTILTPIAPGPERSCYTVKIGKLHFSSIPKNMSRMMKRILCELTMRWKGLPFTKANDERLDSNDLKTNTTGLVNFCVTKKFFKNTSKRSQRRLSAHAKSTKFFIWRDPVDRFKSMYTHLCVDNNFCGVSGESISKFAKANYDFFQNGIDFPGITKDDSGTLKHHMKSHIWYCDLREDYKSYHLVKYSSDPRENIAQLEKLFVRSGFPRDLSKKVLSRMDRVAVRTGEKNEKLHEKWKQEILDNPTTLSYVLASYYYDYQLFGMEMPVVKE</sequence>
<keyword evidence="2" id="KW-1185">Reference proteome</keyword>
<feature type="chain" id="PRO_5041986022" description="Carbohydrate sulfotransferase" evidence="1">
    <location>
        <begin position="21"/>
        <end position="311"/>
    </location>
</feature>
<evidence type="ECO:0000313" key="2">
    <source>
        <dbReference type="Proteomes" id="UP000887575"/>
    </source>
</evidence>
<evidence type="ECO:0000256" key="1">
    <source>
        <dbReference type="SAM" id="SignalP"/>
    </source>
</evidence>
<dbReference type="AlphaFoldDB" id="A0AAF3J6A2"/>
<dbReference type="GO" id="GO:0016020">
    <property type="term" value="C:membrane"/>
    <property type="evidence" value="ECO:0007669"/>
    <property type="project" value="InterPro"/>
</dbReference>
<dbReference type="GO" id="GO:0047756">
    <property type="term" value="F:chondroitin 4-sulfotransferase activity"/>
    <property type="evidence" value="ECO:0007669"/>
    <property type="project" value="InterPro"/>
</dbReference>
<proteinExistence type="predicted"/>
<dbReference type="PANTHER" id="PTHR22900">
    <property type="entry name" value="PROTEIN CBG14245-RELATED"/>
    <property type="match status" value="1"/>
</dbReference>
<name>A0AAF3J6A2_9BILA</name>
<dbReference type="Pfam" id="PF03567">
    <property type="entry name" value="Sulfotransfer_2"/>
    <property type="match status" value="1"/>
</dbReference>
<protein>
    <recommendedName>
        <fullName evidence="4">Carbohydrate sulfotransferase</fullName>
    </recommendedName>
</protein>
<dbReference type="InterPro" id="IPR007669">
    <property type="entry name" value="Chst-1-like"/>
</dbReference>
<feature type="signal peptide" evidence="1">
    <location>
        <begin position="1"/>
        <end position="20"/>
    </location>
</feature>
<organism evidence="2 3">
    <name type="scientific">Mesorhabditis belari</name>
    <dbReference type="NCBI Taxonomy" id="2138241"/>
    <lineage>
        <taxon>Eukaryota</taxon>
        <taxon>Metazoa</taxon>
        <taxon>Ecdysozoa</taxon>
        <taxon>Nematoda</taxon>
        <taxon>Chromadorea</taxon>
        <taxon>Rhabditida</taxon>
        <taxon>Rhabditina</taxon>
        <taxon>Rhabditomorpha</taxon>
        <taxon>Rhabditoidea</taxon>
        <taxon>Rhabditidae</taxon>
        <taxon>Mesorhabditinae</taxon>
        <taxon>Mesorhabditis</taxon>
    </lineage>
</organism>
<dbReference type="GO" id="GO:0050650">
    <property type="term" value="P:chondroitin sulfate proteoglycan biosynthetic process"/>
    <property type="evidence" value="ECO:0007669"/>
    <property type="project" value="InterPro"/>
</dbReference>
<dbReference type="GO" id="GO:1902884">
    <property type="term" value="P:positive regulation of response to oxidative stress"/>
    <property type="evidence" value="ECO:0007669"/>
    <property type="project" value="InterPro"/>
</dbReference>
<accession>A0AAF3J6A2</accession>
<evidence type="ECO:0008006" key="4">
    <source>
        <dbReference type="Google" id="ProtNLM"/>
    </source>
</evidence>
<dbReference type="PANTHER" id="PTHR22900:SF5">
    <property type="entry name" value="PROTEIN CBG14245"/>
    <property type="match status" value="1"/>
</dbReference>
<reference evidence="3" key="1">
    <citation type="submission" date="2024-02" db="UniProtKB">
        <authorList>
            <consortium name="WormBaseParasite"/>
        </authorList>
    </citation>
    <scope>IDENTIFICATION</scope>
</reference>
<keyword evidence="1" id="KW-0732">Signal</keyword>